<comment type="caution">
    <text evidence="3">The sequence shown here is derived from an EMBL/GenBank/DDBJ whole genome shotgun (WGS) entry which is preliminary data.</text>
</comment>
<dbReference type="Proteomes" id="UP001596417">
    <property type="component" value="Unassembled WGS sequence"/>
</dbReference>
<name>A0ABD5YHJ3_9EURY</name>
<dbReference type="InterPro" id="IPR036388">
    <property type="entry name" value="WH-like_DNA-bd_sf"/>
</dbReference>
<gene>
    <name evidence="3" type="ORF">ACFQL7_02130</name>
</gene>
<accession>A0ABD5YHJ3</accession>
<evidence type="ECO:0000259" key="2">
    <source>
        <dbReference type="Pfam" id="PF24042"/>
    </source>
</evidence>
<dbReference type="Pfam" id="PF24042">
    <property type="entry name" value="DUF7351"/>
    <property type="match status" value="1"/>
</dbReference>
<evidence type="ECO:0000313" key="3">
    <source>
        <dbReference type="EMBL" id="MFC7188769.1"/>
    </source>
</evidence>
<organism evidence="3 4">
    <name type="scientific">Halocatena marina</name>
    <dbReference type="NCBI Taxonomy" id="2934937"/>
    <lineage>
        <taxon>Archaea</taxon>
        <taxon>Methanobacteriati</taxon>
        <taxon>Methanobacteriota</taxon>
        <taxon>Stenosarchaea group</taxon>
        <taxon>Halobacteria</taxon>
        <taxon>Halobacteriales</taxon>
        <taxon>Natronomonadaceae</taxon>
        <taxon>Halocatena</taxon>
    </lineage>
</organism>
<evidence type="ECO:0000313" key="4">
    <source>
        <dbReference type="Proteomes" id="UP001596417"/>
    </source>
</evidence>
<dbReference type="EMBL" id="JBHTAX010000001">
    <property type="protein sequence ID" value="MFC7188769.1"/>
    <property type="molecule type" value="Genomic_DNA"/>
</dbReference>
<feature type="domain" description="DUF7351" evidence="2">
    <location>
        <begin position="111"/>
        <end position="285"/>
    </location>
</feature>
<feature type="domain" description="DUF7347" evidence="1">
    <location>
        <begin position="15"/>
        <end position="92"/>
    </location>
</feature>
<proteinExistence type="predicted"/>
<dbReference type="AlphaFoldDB" id="A0ABD5YHJ3"/>
<dbReference type="RefSeq" id="WP_264555289.1">
    <property type="nucleotide sequence ID" value="NZ_CP109979.1"/>
</dbReference>
<reference evidence="3 4" key="1">
    <citation type="journal article" date="2019" name="Int. J. Syst. Evol. Microbiol.">
        <title>The Global Catalogue of Microorganisms (GCM) 10K type strain sequencing project: providing services to taxonomists for standard genome sequencing and annotation.</title>
        <authorList>
            <consortium name="The Broad Institute Genomics Platform"/>
            <consortium name="The Broad Institute Genome Sequencing Center for Infectious Disease"/>
            <person name="Wu L."/>
            <person name="Ma J."/>
        </authorList>
    </citation>
    <scope>NUCLEOTIDE SEQUENCE [LARGE SCALE GENOMIC DNA]</scope>
    <source>
        <strain evidence="3 4">RDMS1</strain>
    </source>
</reference>
<evidence type="ECO:0008006" key="5">
    <source>
        <dbReference type="Google" id="ProtNLM"/>
    </source>
</evidence>
<dbReference type="InterPro" id="IPR055771">
    <property type="entry name" value="DUF7347"/>
</dbReference>
<dbReference type="Gene3D" id="1.10.10.10">
    <property type="entry name" value="Winged helix-like DNA-binding domain superfamily/Winged helix DNA-binding domain"/>
    <property type="match status" value="1"/>
</dbReference>
<keyword evidence="4" id="KW-1185">Reference proteome</keyword>
<dbReference type="GeneID" id="76198316"/>
<dbReference type="Pfam" id="PF24038">
    <property type="entry name" value="DUF7347"/>
    <property type="match status" value="1"/>
</dbReference>
<evidence type="ECO:0000259" key="1">
    <source>
        <dbReference type="Pfam" id="PF24038"/>
    </source>
</evidence>
<protein>
    <recommendedName>
        <fullName evidence="5">ArsR family transcriptional regulator</fullName>
    </recommendedName>
</protein>
<sequence length="290" mass="32309">MTESADYDDFADVSPEAAFALLGNKTRIDIIRELGEISDESLSFSALRSRVNIADSGQFNYHLKELLGSFVRRTDDGSYELTYAGSQVVGAIYSGTFNQRGASRAFKLISSCTKCGSSLEADYEQERVTIRCPACDDQKSSFGFPPGAFENRTHEELARAFDTWLQLLLLASFGGFCLNCAGRMHGSITDVSEYLDDKEIGTKHVCERCTNRTVNSVGAYLLYQPIVVAFHHDHGIDVTETPIWEIPWLRDEETTVLSREPWCVQSVVELDGDRLELVVEDDLSVTIVDT</sequence>
<dbReference type="InterPro" id="IPR055775">
    <property type="entry name" value="DUF7351"/>
</dbReference>